<name>A0A6S8RYQ9_9STRA</name>
<protein>
    <recommendedName>
        <fullName evidence="5">Armadillo repeat-containing protein 8</fullName>
    </recommendedName>
</protein>
<keyword evidence="2" id="KW-0677">Repeat</keyword>
<accession>A0A6S8RYQ9</accession>
<reference evidence="4" key="1">
    <citation type="submission" date="2021-01" db="EMBL/GenBank/DDBJ databases">
        <authorList>
            <person name="Corre E."/>
            <person name="Pelletier E."/>
            <person name="Niang G."/>
            <person name="Scheremetjew M."/>
            <person name="Finn R."/>
            <person name="Kale V."/>
            <person name="Holt S."/>
            <person name="Cochrane G."/>
            <person name="Meng A."/>
            <person name="Brown T."/>
            <person name="Cohen L."/>
        </authorList>
    </citation>
    <scope>NUCLEOTIDE SEQUENCE</scope>
    <source>
        <strain evidence="4">GSO104</strain>
    </source>
</reference>
<dbReference type="Gene3D" id="1.25.10.10">
    <property type="entry name" value="Leucine-rich Repeat Variant"/>
    <property type="match status" value="2"/>
</dbReference>
<dbReference type="InterPro" id="IPR011989">
    <property type="entry name" value="ARM-like"/>
</dbReference>
<feature type="compositionally biased region" description="Basic and acidic residues" evidence="3">
    <location>
        <begin position="1"/>
        <end position="10"/>
    </location>
</feature>
<proteinExistence type="inferred from homology"/>
<dbReference type="PANTHER" id="PTHR47249">
    <property type="entry name" value="VACUOLAR PROTEIN 8"/>
    <property type="match status" value="1"/>
</dbReference>
<organism evidence="4">
    <name type="scientific">Ditylum brightwellii</name>
    <dbReference type="NCBI Taxonomy" id="49249"/>
    <lineage>
        <taxon>Eukaryota</taxon>
        <taxon>Sar</taxon>
        <taxon>Stramenopiles</taxon>
        <taxon>Ochrophyta</taxon>
        <taxon>Bacillariophyta</taxon>
        <taxon>Mediophyceae</taxon>
        <taxon>Lithodesmiophycidae</taxon>
        <taxon>Lithodesmiales</taxon>
        <taxon>Lithodesmiaceae</taxon>
        <taxon>Ditylum</taxon>
    </lineage>
</organism>
<dbReference type="GO" id="GO:0071562">
    <property type="term" value="P:nucleus-vacuole junction assembly"/>
    <property type="evidence" value="ECO:0007669"/>
    <property type="project" value="InterPro"/>
</dbReference>
<evidence type="ECO:0000256" key="1">
    <source>
        <dbReference type="ARBA" id="ARBA00005462"/>
    </source>
</evidence>
<dbReference type="InterPro" id="IPR045156">
    <property type="entry name" value="Vac8"/>
</dbReference>
<dbReference type="SUPFAM" id="SSF48371">
    <property type="entry name" value="ARM repeat"/>
    <property type="match status" value="2"/>
</dbReference>
<feature type="region of interest" description="Disordered" evidence="3">
    <location>
        <begin position="1"/>
        <end position="57"/>
    </location>
</feature>
<dbReference type="EMBL" id="HBNS01003812">
    <property type="protein sequence ID" value="CAE4584199.1"/>
    <property type="molecule type" value="Transcribed_RNA"/>
</dbReference>
<dbReference type="PANTHER" id="PTHR47249:SF1">
    <property type="entry name" value="VACUOLAR PROTEIN 8"/>
    <property type="match status" value="1"/>
</dbReference>
<evidence type="ECO:0000313" key="4">
    <source>
        <dbReference type="EMBL" id="CAE4584199.1"/>
    </source>
</evidence>
<dbReference type="AlphaFoldDB" id="A0A6S8RYQ9"/>
<gene>
    <name evidence="4" type="ORF">DBRI00130_LOCUS3095</name>
</gene>
<comment type="similarity">
    <text evidence="1">Belongs to the beta-catenin family.</text>
</comment>
<evidence type="ECO:0008006" key="5">
    <source>
        <dbReference type="Google" id="ProtNLM"/>
    </source>
</evidence>
<sequence>MMSNDQKIKQEPVVMKSFIHPSKRSVDQCHDPASPQRSYSTDDSTLDDDSSLTPDEEDDILRRNLDAIMDSDSLKSLCERLSAMLDTPAASLGRLRGNECDEKINNLVCDILVRLHRLGKENLMKNVRNTGLLALLVKYMDRVAAAPVRQSPGFGGGADDAMDKVALSLRCLSLEETMWIPMGREPGLPQALMQICNDDNQYSAKNTSERCRMNAVWAVSNIAYAPANRPLLAKMPGLIESAVMMASSAGRSHEVRGEAMRLIMNLSSDITNKVNMVRNKKFLSSLIRLLLDASPTVQTRALGTVKNLSSAQVEGKVLLVSFKDGALIEVLARIIHHGLEDPSMYIKALKILRNLCCPQTAETIGNCEGIFALLIKEGSRDEPENTESSSVARKALQMLAGSIRSGPQGTIPPCQSYLLRDVSKQTLCNMSTMSTCAMVLAQHASLGENCFAIATHKETLNTLADMSDSYVISIKRNALSAIRNVTRDFRCVPLLARDRVLSPLSRACELSGANYAECRRIALTIVVNLSTSEVGQKKIVKKERLMASLARYAAAPDEEDNGLKQNIIRTMMLLLPAV</sequence>
<feature type="compositionally biased region" description="Acidic residues" evidence="3">
    <location>
        <begin position="44"/>
        <end position="57"/>
    </location>
</feature>
<evidence type="ECO:0000256" key="3">
    <source>
        <dbReference type="SAM" id="MobiDB-lite"/>
    </source>
</evidence>
<dbReference type="InterPro" id="IPR016024">
    <property type="entry name" value="ARM-type_fold"/>
</dbReference>
<evidence type="ECO:0000256" key="2">
    <source>
        <dbReference type="ARBA" id="ARBA00022737"/>
    </source>
</evidence>
<dbReference type="GO" id="GO:0043495">
    <property type="term" value="F:protein-membrane adaptor activity"/>
    <property type="evidence" value="ECO:0007669"/>
    <property type="project" value="InterPro"/>
</dbReference>